<protein>
    <submittedName>
        <fullName evidence="2">Uncharacterized protein</fullName>
    </submittedName>
</protein>
<evidence type="ECO:0000313" key="3">
    <source>
        <dbReference type="Proteomes" id="UP001472677"/>
    </source>
</evidence>
<proteinExistence type="predicted"/>
<sequence length="80" mass="7829">MVQLWKEVATTVGGGSSQDKATAGAVVFIFWAALATLFILTSIMLTCAGGGASKDKPSATQADTNGPSTCAAECGAGCGG</sequence>
<keyword evidence="1" id="KW-0812">Transmembrane</keyword>
<gene>
    <name evidence="2" type="ORF">V6N12_069808</name>
</gene>
<keyword evidence="3" id="KW-1185">Reference proteome</keyword>
<reference evidence="2 3" key="1">
    <citation type="journal article" date="2024" name="G3 (Bethesda)">
        <title>Genome assembly of Hibiscus sabdariffa L. provides insights into metabolisms of medicinal natural products.</title>
        <authorList>
            <person name="Kim T."/>
        </authorList>
    </citation>
    <scope>NUCLEOTIDE SEQUENCE [LARGE SCALE GENOMIC DNA]</scope>
    <source>
        <strain evidence="2">TK-2024</strain>
        <tissue evidence="2">Old leaves</tissue>
    </source>
</reference>
<dbReference type="EMBL" id="JBBPBM010000006">
    <property type="protein sequence ID" value="KAK8579483.1"/>
    <property type="molecule type" value="Genomic_DNA"/>
</dbReference>
<name>A0ABR2FEX5_9ROSI</name>
<dbReference type="PANTHER" id="PTHR37199">
    <property type="entry name" value="TRANSMEMBRANE PROTEIN"/>
    <property type="match status" value="1"/>
</dbReference>
<evidence type="ECO:0000256" key="1">
    <source>
        <dbReference type="SAM" id="Phobius"/>
    </source>
</evidence>
<evidence type="ECO:0000313" key="2">
    <source>
        <dbReference type="EMBL" id="KAK8579483.1"/>
    </source>
</evidence>
<dbReference type="Proteomes" id="UP001472677">
    <property type="component" value="Unassembled WGS sequence"/>
</dbReference>
<accession>A0ABR2FEX5</accession>
<feature type="transmembrane region" description="Helical" evidence="1">
    <location>
        <begin position="25"/>
        <end position="48"/>
    </location>
</feature>
<keyword evidence="1" id="KW-0472">Membrane</keyword>
<dbReference type="PANTHER" id="PTHR37199:SF5">
    <property type="entry name" value="TRANSMEMBRANE PROTEIN"/>
    <property type="match status" value="1"/>
</dbReference>
<comment type="caution">
    <text evidence="2">The sequence shown here is derived from an EMBL/GenBank/DDBJ whole genome shotgun (WGS) entry which is preliminary data.</text>
</comment>
<keyword evidence="1" id="KW-1133">Transmembrane helix</keyword>
<organism evidence="2 3">
    <name type="scientific">Hibiscus sabdariffa</name>
    <name type="common">roselle</name>
    <dbReference type="NCBI Taxonomy" id="183260"/>
    <lineage>
        <taxon>Eukaryota</taxon>
        <taxon>Viridiplantae</taxon>
        <taxon>Streptophyta</taxon>
        <taxon>Embryophyta</taxon>
        <taxon>Tracheophyta</taxon>
        <taxon>Spermatophyta</taxon>
        <taxon>Magnoliopsida</taxon>
        <taxon>eudicotyledons</taxon>
        <taxon>Gunneridae</taxon>
        <taxon>Pentapetalae</taxon>
        <taxon>rosids</taxon>
        <taxon>malvids</taxon>
        <taxon>Malvales</taxon>
        <taxon>Malvaceae</taxon>
        <taxon>Malvoideae</taxon>
        <taxon>Hibiscus</taxon>
    </lineage>
</organism>